<dbReference type="GeneID" id="29080762"/>
<dbReference type="RefSeq" id="YP_009289650.1">
    <property type="nucleotide sequence ID" value="NC_031096.1"/>
</dbReference>
<feature type="compositionally biased region" description="Low complexity" evidence="1">
    <location>
        <begin position="181"/>
        <end position="192"/>
    </location>
</feature>
<dbReference type="Pfam" id="PF24072">
    <property type="entry name" value="T7_gp14"/>
    <property type="match status" value="1"/>
</dbReference>
<proteinExistence type="predicted"/>
<name>A0A1B1PEK3_9CAUD</name>
<keyword evidence="3" id="KW-1185">Reference proteome</keyword>
<feature type="region of interest" description="Disordered" evidence="1">
    <location>
        <begin position="173"/>
        <end position="204"/>
    </location>
</feature>
<dbReference type="KEGG" id="vg:29080762"/>
<reference evidence="3" key="1">
    <citation type="submission" date="2016-05" db="EMBL/GenBank/DDBJ databases">
        <authorList>
            <person name="Shneider M.M."/>
            <person name="Kabanova A.P."/>
            <person name="Vo T.N.H."/>
            <person name="Samarov N.I."/>
            <person name="Miroshnikov K.K."/>
            <person name="Korzhenkov A.A."/>
            <person name="Karandashov V.E."/>
            <person name="Toschakov S.V."/>
            <person name="Ignatov A.N."/>
            <person name="Miroshnikov K.A."/>
        </authorList>
    </citation>
    <scope>NUCLEOTIDE SEQUENCE [LARGE SCALE GENOMIC DNA]</scope>
</reference>
<dbReference type="OrthoDB" id="12025at10239"/>
<evidence type="ECO:0000313" key="2">
    <source>
        <dbReference type="EMBL" id="ANT45403.1"/>
    </source>
</evidence>
<feature type="compositionally biased region" description="Polar residues" evidence="1">
    <location>
        <begin position="193"/>
        <end position="204"/>
    </location>
</feature>
<dbReference type="EMBL" id="KX278419">
    <property type="protein sequence ID" value="ANT45403.1"/>
    <property type="molecule type" value="Genomic_DNA"/>
</dbReference>
<evidence type="ECO:0000313" key="3">
    <source>
        <dbReference type="Proteomes" id="UP000203143"/>
    </source>
</evidence>
<dbReference type="Proteomes" id="UP000203143">
    <property type="component" value="Segment"/>
</dbReference>
<dbReference type="InterPro" id="IPR038996">
    <property type="entry name" value="Gp14"/>
</dbReference>
<sequence>MIWMFAAAAAQMVGGGLQYAEDAKAQKRQNKADQKYNEAVRAASARQITEINMQRSAARAQTAQALDAARRQGAGESSARNLQAAATDTMGASVEQNLQEVGVQLAAAEGNLMQNAELTELSLDSSVMNTVDQARNSIRELSNPLGTDWAATGSAVGQIGTSMVANKLGGQGWFGGNSGTQQPAPISQAAPPTRSNNLSTRLNV</sequence>
<gene>
    <name evidence="2" type="ORF">BI050_gp46</name>
</gene>
<accession>A0A1B1PEK3</accession>
<organism evidence="2 3">
    <name type="scientific">Pectobacterium phage PP90</name>
    <dbReference type="NCBI Taxonomy" id="1873959"/>
    <lineage>
        <taxon>Viruses</taxon>
        <taxon>Duplodnaviria</taxon>
        <taxon>Heunggongvirae</taxon>
        <taxon>Uroviricota</taxon>
        <taxon>Caudoviricetes</taxon>
        <taxon>Autographivirales</taxon>
        <taxon>Autoscriptoviridae</taxon>
        <taxon>Corkvirinae</taxon>
        <taxon>Phimunavirus</taxon>
        <taxon>Phimunavirus PP90</taxon>
    </lineage>
</organism>
<evidence type="ECO:0000256" key="1">
    <source>
        <dbReference type="SAM" id="MobiDB-lite"/>
    </source>
</evidence>
<protein>
    <submittedName>
        <fullName evidence="2">Putative internal virion protein A</fullName>
    </submittedName>
</protein>